<proteinExistence type="predicted"/>
<organism evidence="2 3">
    <name type="scientific">Limnoglobus roseus</name>
    <dbReference type="NCBI Taxonomy" id="2598579"/>
    <lineage>
        <taxon>Bacteria</taxon>
        <taxon>Pseudomonadati</taxon>
        <taxon>Planctomycetota</taxon>
        <taxon>Planctomycetia</taxon>
        <taxon>Gemmatales</taxon>
        <taxon>Gemmataceae</taxon>
        <taxon>Limnoglobus</taxon>
    </lineage>
</organism>
<evidence type="ECO:0000256" key="1">
    <source>
        <dbReference type="SAM" id="Phobius"/>
    </source>
</evidence>
<dbReference type="KEGG" id="lrs:PX52LOC_06913"/>
<accession>A0A5C1APZ8</accession>
<dbReference type="AlphaFoldDB" id="A0A5C1APZ8"/>
<keyword evidence="1" id="KW-0812">Transmembrane</keyword>
<dbReference type="Proteomes" id="UP000324974">
    <property type="component" value="Chromosome"/>
</dbReference>
<evidence type="ECO:0000313" key="2">
    <source>
        <dbReference type="EMBL" id="QEL19832.1"/>
    </source>
</evidence>
<dbReference type="EMBL" id="CP042425">
    <property type="protein sequence ID" value="QEL19832.1"/>
    <property type="molecule type" value="Genomic_DNA"/>
</dbReference>
<keyword evidence="1" id="KW-1133">Transmembrane helix</keyword>
<evidence type="ECO:0000313" key="3">
    <source>
        <dbReference type="Proteomes" id="UP000324974"/>
    </source>
</evidence>
<gene>
    <name evidence="2" type="ORF">PX52LOC_06913</name>
</gene>
<protein>
    <submittedName>
        <fullName evidence="2">Uncharacterized protein</fullName>
    </submittedName>
</protein>
<keyword evidence="3" id="KW-1185">Reference proteome</keyword>
<feature type="transmembrane region" description="Helical" evidence="1">
    <location>
        <begin position="53"/>
        <end position="72"/>
    </location>
</feature>
<reference evidence="3" key="1">
    <citation type="submission" date="2019-08" db="EMBL/GenBank/DDBJ databases">
        <title>Limnoglobus roseus gen. nov., sp. nov., a novel freshwater planctomycete with a giant genome from the family Gemmataceae.</title>
        <authorList>
            <person name="Kulichevskaya I.S."/>
            <person name="Naumoff D.G."/>
            <person name="Miroshnikov K."/>
            <person name="Ivanova A."/>
            <person name="Philippov D.A."/>
            <person name="Hakobyan A."/>
            <person name="Rijpstra I.C."/>
            <person name="Sinninghe Damste J.S."/>
            <person name="Liesack W."/>
            <person name="Dedysh S.N."/>
        </authorList>
    </citation>
    <scope>NUCLEOTIDE SEQUENCE [LARGE SCALE GENOMIC DNA]</scope>
    <source>
        <strain evidence="3">PX52</strain>
    </source>
</reference>
<name>A0A5C1APZ8_9BACT</name>
<keyword evidence="1" id="KW-0472">Membrane</keyword>
<sequence length="77" mass="8562">MAAHYCDWCGSDDHVAHAAFPGNAFRNGFSASLCEKCRWEAERPARNNGLRTIGAIAFILLLVLVSTAITQYRTYLK</sequence>